<gene>
    <name evidence="3" type="ORF">C361_01835</name>
</gene>
<evidence type="ECO:0000313" key="4">
    <source>
        <dbReference type="Proteomes" id="UP000199727"/>
    </source>
</evidence>
<dbReference type="GO" id="GO:0031625">
    <property type="term" value="F:ubiquitin protein ligase binding"/>
    <property type="evidence" value="ECO:0007669"/>
    <property type="project" value="TreeGrafter"/>
</dbReference>
<evidence type="ECO:0000313" key="3">
    <source>
        <dbReference type="EMBL" id="OXG25875.1"/>
    </source>
</evidence>
<dbReference type="Gene3D" id="2.60.40.640">
    <property type="match status" value="1"/>
</dbReference>
<dbReference type="EMBL" id="AMKT01000027">
    <property type="protein sequence ID" value="OXG25875.1"/>
    <property type="molecule type" value="Genomic_DNA"/>
</dbReference>
<feature type="compositionally biased region" description="Polar residues" evidence="1">
    <location>
        <begin position="856"/>
        <end position="866"/>
    </location>
</feature>
<reference evidence="3 4" key="1">
    <citation type="submission" date="2017-06" db="EMBL/GenBank/DDBJ databases">
        <title>Global population genomics of the pathogenic fungus Cryptococcus neoformans var. grubii.</title>
        <authorList>
            <person name="Cuomo C."/>
            <person name="Litvintseva A."/>
            <person name="Chen Y."/>
            <person name="Young S."/>
            <person name="Zeng Q."/>
            <person name="Chapman S."/>
            <person name="Gujja S."/>
            <person name="Saif S."/>
            <person name="Birren B."/>
        </authorList>
    </citation>
    <scope>NUCLEOTIDE SEQUENCE [LARGE SCALE GENOMIC DNA]</scope>
    <source>
        <strain evidence="3 4">Tu259-1</strain>
    </source>
</reference>
<feature type="domain" description="Arrestin C-terminal-like" evidence="2">
    <location>
        <begin position="384"/>
        <end position="613"/>
    </location>
</feature>
<dbReference type="AlphaFoldDB" id="A0A854QNW3"/>
<feature type="region of interest" description="Disordered" evidence="1">
    <location>
        <begin position="127"/>
        <end position="216"/>
    </location>
</feature>
<feature type="region of interest" description="Disordered" evidence="1">
    <location>
        <begin position="660"/>
        <end position="712"/>
    </location>
</feature>
<sequence length="1005" mass="108575">MAVISSRLQREAAVVLCSLCKTCSSWQLIRHPHLHHYSLTPPSYLHTPAPANWPPGSAILRESELKSDFFAAFCLPPTNSLSSGRKKSFVYLDPLAQTPVADKHGPTAADLPSSILARNRRYNNMPSRWIPSGFSTPSAPSSRPSSRASSPTRNGPAPRPANMLSSRRRDGTVDSGELNDYFSVQPSPAYDASAPTSPSMWGGPATASALSTPGGSSGHTLEIVLDSDQLVLRGQGGDMNPAYLSGRVELNLLEATNIKEIMMSLTAKAKVQFSDGSGTSSKHRHYSHLITSHDWSFLQGDRGHSHTLKAGRHTFHFTHTLEGDLPSTLRTYSGDAFIVYKLRAVVVRSGFASNFSATKEFNLSRMFTPEALEFNQTLEIENTWPGKVMYSLTLPYKAYAAGDEIPVNIKFMPLAKGVRVTAVVSVLKEYTLVHTKHSSHPDTRVDSCVKHEIRRGQAEEIAREPIRPPQHWIDSHGHSSRNSANHSRHPSPSQTPVVNSRARLPPMTWGARPADSYFPGQTSDAPEQAQAGPSNSRDSASITESTETDIEVGDDEVNTYFSIPIPAWVTPSHAIHPVFITHKIKWSCSIANPDGHVSELRCALPILILDHSLLSEARAAGASTRGLLFGNTQPEEPQVDLPSYSNHVYDRVAIADSNTPAGWIPRSINPTPLHSPHDDTPPRSRAPSRPGSPTRGRSGDSTPEVPPRRQLSQFVDSELLLSLGALRTHSNDTSPHSTPPDSRAPSRPLSRRNSRSNLSSLVSSRPGSRAGSRASSPERGSQQLSTSGNYVEEAHMRPGYERHRSTGLHGLFHLPLKPIRPLSNLGGSHASRPILRNGNQSNINLPAADNVISRNSSVPGSLNSADASNSGVQSSASSQNHVSFASHATTFEPERSAIRFEVGAPDTPSETEDDIDPLMQVPSYDIASRGFLGGGVVPIDTRLPTYDASEMSMRRTRSGTDLGSSGGLVRPRSDTALVQLGAQAAAEAEERANDDADDTGAPTGA</sequence>
<feature type="compositionally biased region" description="Low complexity" evidence="1">
    <location>
        <begin position="867"/>
        <end position="880"/>
    </location>
</feature>
<evidence type="ECO:0000259" key="2">
    <source>
        <dbReference type="SMART" id="SM01017"/>
    </source>
</evidence>
<dbReference type="SMART" id="SM01017">
    <property type="entry name" value="Arrestin_C"/>
    <property type="match status" value="1"/>
</dbReference>
<dbReference type="PANTHER" id="PTHR11188">
    <property type="entry name" value="ARRESTIN DOMAIN CONTAINING PROTEIN"/>
    <property type="match status" value="1"/>
</dbReference>
<proteinExistence type="predicted"/>
<feature type="region of interest" description="Disordered" evidence="1">
    <location>
        <begin position="982"/>
        <end position="1005"/>
    </location>
</feature>
<dbReference type="InterPro" id="IPR014756">
    <property type="entry name" value="Ig_E-set"/>
</dbReference>
<dbReference type="InterPro" id="IPR014752">
    <property type="entry name" value="Arrestin-like_C"/>
</dbReference>
<feature type="compositionally biased region" description="Low complexity" evidence="1">
    <location>
        <begin position="135"/>
        <end position="153"/>
    </location>
</feature>
<dbReference type="OrthoDB" id="2333384at2759"/>
<comment type="caution">
    <text evidence="3">The sequence shown here is derived from an EMBL/GenBank/DDBJ whole genome shotgun (WGS) entry which is preliminary data.</text>
</comment>
<protein>
    <recommendedName>
        <fullName evidence="2">Arrestin C-terminal-like domain-containing protein</fullName>
    </recommendedName>
</protein>
<feature type="region of interest" description="Disordered" evidence="1">
    <location>
        <begin position="458"/>
        <end position="553"/>
    </location>
</feature>
<feature type="region of interest" description="Disordered" evidence="1">
    <location>
        <begin position="856"/>
        <end position="881"/>
    </location>
</feature>
<dbReference type="InterPro" id="IPR011022">
    <property type="entry name" value="Arrestin_C-like"/>
</dbReference>
<dbReference type="GO" id="GO:0070086">
    <property type="term" value="P:ubiquitin-dependent endocytosis"/>
    <property type="evidence" value="ECO:0007669"/>
    <property type="project" value="TreeGrafter"/>
</dbReference>
<evidence type="ECO:0000256" key="1">
    <source>
        <dbReference type="SAM" id="MobiDB-lite"/>
    </source>
</evidence>
<feature type="compositionally biased region" description="Polar residues" evidence="1">
    <location>
        <begin position="731"/>
        <end position="740"/>
    </location>
</feature>
<dbReference type="InterPro" id="IPR050357">
    <property type="entry name" value="Arrestin_domain-protein"/>
</dbReference>
<feature type="compositionally biased region" description="Polar residues" evidence="1">
    <location>
        <begin position="519"/>
        <end position="545"/>
    </location>
</feature>
<dbReference type="Pfam" id="PF02752">
    <property type="entry name" value="Arrestin_C"/>
    <property type="match status" value="1"/>
</dbReference>
<dbReference type="GO" id="GO:0005886">
    <property type="term" value="C:plasma membrane"/>
    <property type="evidence" value="ECO:0007669"/>
    <property type="project" value="TreeGrafter"/>
</dbReference>
<dbReference type="PANTHER" id="PTHR11188:SF17">
    <property type="entry name" value="FI21816P1"/>
    <property type="match status" value="1"/>
</dbReference>
<feature type="compositionally biased region" description="Low complexity" evidence="1">
    <location>
        <begin position="755"/>
        <end position="781"/>
    </location>
</feature>
<dbReference type="SUPFAM" id="SSF81296">
    <property type="entry name" value="E set domains"/>
    <property type="match status" value="1"/>
</dbReference>
<organism evidence="3 4">
    <name type="scientific">Cryptococcus neoformans Tu259-1</name>
    <dbReference type="NCBI Taxonomy" id="1230072"/>
    <lineage>
        <taxon>Eukaryota</taxon>
        <taxon>Fungi</taxon>
        <taxon>Dikarya</taxon>
        <taxon>Basidiomycota</taxon>
        <taxon>Agaricomycotina</taxon>
        <taxon>Tremellomycetes</taxon>
        <taxon>Tremellales</taxon>
        <taxon>Cryptococcaceae</taxon>
        <taxon>Cryptococcus</taxon>
        <taxon>Cryptococcus neoformans species complex</taxon>
    </lineage>
</organism>
<dbReference type="InterPro" id="IPR011021">
    <property type="entry name" value="Arrestin-like_N"/>
</dbReference>
<dbReference type="GO" id="GO:0030674">
    <property type="term" value="F:protein-macromolecule adaptor activity"/>
    <property type="evidence" value="ECO:0007669"/>
    <property type="project" value="TreeGrafter"/>
</dbReference>
<feature type="region of interest" description="Disordered" evidence="1">
    <location>
        <begin position="728"/>
        <end position="789"/>
    </location>
</feature>
<dbReference type="Pfam" id="PF00339">
    <property type="entry name" value="Arrestin_N"/>
    <property type="match status" value="1"/>
</dbReference>
<name>A0A854QNW3_CRYNE</name>
<accession>A0A854QNW3</accession>
<dbReference type="Proteomes" id="UP000199727">
    <property type="component" value="Unassembled WGS sequence"/>
</dbReference>
<dbReference type="GO" id="GO:0005829">
    <property type="term" value="C:cytosol"/>
    <property type="evidence" value="ECO:0007669"/>
    <property type="project" value="TreeGrafter"/>
</dbReference>
<feature type="compositionally biased region" description="Low complexity" evidence="1">
    <location>
        <begin position="683"/>
        <end position="702"/>
    </location>
</feature>